<keyword evidence="3" id="KW-1185">Reference proteome</keyword>
<organism evidence="2 3">
    <name type="scientific">Catenuloplanes niger</name>
    <dbReference type="NCBI Taxonomy" id="587534"/>
    <lineage>
        <taxon>Bacteria</taxon>
        <taxon>Bacillati</taxon>
        <taxon>Actinomycetota</taxon>
        <taxon>Actinomycetes</taxon>
        <taxon>Micromonosporales</taxon>
        <taxon>Micromonosporaceae</taxon>
        <taxon>Catenuloplanes</taxon>
    </lineage>
</organism>
<dbReference type="EMBL" id="JAVDYC010000001">
    <property type="protein sequence ID" value="MDR7326393.1"/>
    <property type="molecule type" value="Genomic_DNA"/>
</dbReference>
<accession>A0AAE3ZYJ2</accession>
<reference evidence="2 3" key="1">
    <citation type="submission" date="2023-07" db="EMBL/GenBank/DDBJ databases">
        <title>Sequencing the genomes of 1000 actinobacteria strains.</title>
        <authorList>
            <person name="Klenk H.-P."/>
        </authorList>
    </citation>
    <scope>NUCLEOTIDE SEQUENCE [LARGE SCALE GENOMIC DNA]</scope>
    <source>
        <strain evidence="2 3">DSM 44711</strain>
    </source>
</reference>
<proteinExistence type="predicted"/>
<dbReference type="Proteomes" id="UP001183629">
    <property type="component" value="Unassembled WGS sequence"/>
</dbReference>
<keyword evidence="1" id="KW-1133">Transmembrane helix</keyword>
<protein>
    <submittedName>
        <fullName evidence="2">Tfp pilus assembly protein PilV</fullName>
    </submittedName>
</protein>
<feature type="transmembrane region" description="Helical" evidence="1">
    <location>
        <begin position="21"/>
        <end position="40"/>
    </location>
</feature>
<comment type="caution">
    <text evidence="2">The sequence shown here is derived from an EMBL/GenBank/DDBJ whole genome shotgun (WGS) entry which is preliminary data.</text>
</comment>
<keyword evidence="1" id="KW-0812">Transmembrane</keyword>
<keyword evidence="1" id="KW-0472">Membrane</keyword>
<evidence type="ECO:0000256" key="1">
    <source>
        <dbReference type="SAM" id="Phobius"/>
    </source>
</evidence>
<gene>
    <name evidence="2" type="ORF">J2S44_006643</name>
</gene>
<evidence type="ECO:0000313" key="3">
    <source>
        <dbReference type="Proteomes" id="UP001183629"/>
    </source>
</evidence>
<dbReference type="AlphaFoldDB" id="A0AAE3ZYJ2"/>
<sequence length="211" mass="22749">MMRRLRARRLRGDVGMTMAEVMVSMTVMAVLMVIFTGAIIQIHGVVNKADTIAETQLQLNNAFIRLDKEIRYARAFSDPGQVNGDWYVEYVVQQDAVATCVGLRMQTSARTLQRREWPLDQNPPAPTRWTTIASGVGSATPFTVMAADTTSVNGFGFQRLTLDMTAVQGGGSGANGARAGSTRQSNITFTALNATSGNVDATCVKARGIPS</sequence>
<dbReference type="RefSeq" id="WP_310421997.1">
    <property type="nucleotide sequence ID" value="NZ_JAVDYC010000001.1"/>
</dbReference>
<evidence type="ECO:0000313" key="2">
    <source>
        <dbReference type="EMBL" id="MDR7326393.1"/>
    </source>
</evidence>
<name>A0AAE3ZYJ2_9ACTN</name>